<dbReference type="AlphaFoldDB" id="A0AAV9VC26"/>
<comment type="caution">
    <text evidence="2">The sequence shown here is derived from an EMBL/GenBank/DDBJ whole genome shotgun (WGS) entry which is preliminary data.</text>
</comment>
<dbReference type="Proteomes" id="UP001373714">
    <property type="component" value="Unassembled WGS sequence"/>
</dbReference>
<protein>
    <submittedName>
        <fullName evidence="2">Uncharacterized protein</fullName>
    </submittedName>
</protein>
<proteinExistence type="predicted"/>
<evidence type="ECO:0000313" key="3">
    <source>
        <dbReference type="Proteomes" id="UP001373714"/>
    </source>
</evidence>
<feature type="chain" id="PRO_5043765620" evidence="1">
    <location>
        <begin position="25"/>
        <end position="372"/>
    </location>
</feature>
<organism evidence="2 3">
    <name type="scientific">Orbilia blumenaviensis</name>
    <dbReference type="NCBI Taxonomy" id="1796055"/>
    <lineage>
        <taxon>Eukaryota</taxon>
        <taxon>Fungi</taxon>
        <taxon>Dikarya</taxon>
        <taxon>Ascomycota</taxon>
        <taxon>Pezizomycotina</taxon>
        <taxon>Orbiliomycetes</taxon>
        <taxon>Orbiliales</taxon>
        <taxon>Orbiliaceae</taxon>
        <taxon>Orbilia</taxon>
    </lineage>
</organism>
<evidence type="ECO:0000256" key="1">
    <source>
        <dbReference type="SAM" id="SignalP"/>
    </source>
</evidence>
<gene>
    <name evidence="2" type="ORF">TWF730_007779</name>
</gene>
<feature type="signal peptide" evidence="1">
    <location>
        <begin position="1"/>
        <end position="24"/>
    </location>
</feature>
<reference evidence="2 3" key="1">
    <citation type="submission" date="2019-10" db="EMBL/GenBank/DDBJ databases">
        <authorList>
            <person name="Palmer J.M."/>
        </authorList>
    </citation>
    <scope>NUCLEOTIDE SEQUENCE [LARGE SCALE GENOMIC DNA]</scope>
    <source>
        <strain evidence="2 3">TWF730</strain>
    </source>
</reference>
<accession>A0AAV9VC26</accession>
<name>A0AAV9VC26_9PEZI</name>
<dbReference type="EMBL" id="JAVHNS010000004">
    <property type="protein sequence ID" value="KAK6358446.1"/>
    <property type="molecule type" value="Genomic_DNA"/>
</dbReference>
<sequence>MLPKLFLIPILFAELGFLPTVVNAEGIGNNQLAVVDNVLDDPEGPDHHINQKRQGRFLKVKAPQLKPSRPVPYDGSLAIQQRYTMDAIERANSVLESLKCGTERFFALMIAESGLEVNGVPCRSDSDGHLSLGSPEQYKQMFRGIAAEGLLPRSVLNLTDQDPVPLLVVGKASLRQKTEVYNKLAVLEEDDRILLEAGCRIFSAITSKHPNCGGSPTKVQPSFIARPTSALQYYINEVIRKTRNTPRAALPQQLYSTSTPTPTPNPTSQFLTYSEIEAIVFSIMEKVFAKDWERLYTLEENPGPTVAPSALKGVYRTATIDGPFAGQTFEVQYLTKEDATKVLKNTSSSTSAVGKATIIAIAAGVALFGLLL</sequence>
<keyword evidence="1" id="KW-0732">Signal</keyword>
<keyword evidence="3" id="KW-1185">Reference proteome</keyword>
<evidence type="ECO:0000313" key="2">
    <source>
        <dbReference type="EMBL" id="KAK6358446.1"/>
    </source>
</evidence>